<protein>
    <recommendedName>
        <fullName evidence="4">Citrate transporter-like domain-containing protein</fullName>
    </recommendedName>
</protein>
<feature type="transmembrane region" description="Helical" evidence="1">
    <location>
        <begin position="313"/>
        <end position="334"/>
    </location>
</feature>
<feature type="transmembrane region" description="Helical" evidence="1">
    <location>
        <begin position="50"/>
        <end position="68"/>
    </location>
</feature>
<feature type="transmembrane region" description="Helical" evidence="1">
    <location>
        <begin position="281"/>
        <end position="301"/>
    </location>
</feature>
<evidence type="ECO:0008006" key="4">
    <source>
        <dbReference type="Google" id="ProtNLM"/>
    </source>
</evidence>
<feature type="transmembrane region" description="Helical" evidence="1">
    <location>
        <begin position="89"/>
        <end position="116"/>
    </location>
</feature>
<evidence type="ECO:0000313" key="3">
    <source>
        <dbReference type="Proteomes" id="UP000244904"/>
    </source>
</evidence>
<feature type="transmembrane region" description="Helical" evidence="1">
    <location>
        <begin position="359"/>
        <end position="388"/>
    </location>
</feature>
<dbReference type="AlphaFoldDB" id="A0A2R8B189"/>
<feature type="transmembrane region" description="Helical" evidence="1">
    <location>
        <begin position="169"/>
        <end position="190"/>
    </location>
</feature>
<dbReference type="EMBL" id="OMOJ01000019">
    <property type="protein sequence ID" value="SPF82040.1"/>
    <property type="molecule type" value="Genomic_DNA"/>
</dbReference>
<keyword evidence="3" id="KW-1185">Reference proteome</keyword>
<feature type="transmembrane region" description="Helical" evidence="1">
    <location>
        <begin position="400"/>
        <end position="422"/>
    </location>
</feature>
<reference evidence="3" key="1">
    <citation type="submission" date="2018-03" db="EMBL/GenBank/DDBJ databases">
        <authorList>
            <person name="Rodrigo-Torres L."/>
            <person name="Arahal R. D."/>
            <person name="Lucena T."/>
        </authorList>
    </citation>
    <scope>NUCLEOTIDE SEQUENCE [LARGE SCALE GENOMIC DNA]</scope>
    <source>
        <strain evidence="3">CECT 8871</strain>
    </source>
</reference>
<feature type="transmembrane region" description="Helical" evidence="1">
    <location>
        <begin position="210"/>
        <end position="229"/>
    </location>
</feature>
<accession>A0A2R8B189</accession>
<feature type="transmembrane region" description="Helical" evidence="1">
    <location>
        <begin position="236"/>
        <end position="256"/>
    </location>
</feature>
<gene>
    <name evidence="2" type="ORF">PRI8871_03868</name>
</gene>
<organism evidence="2 3">
    <name type="scientific">Pseudoprimorskyibacter insulae</name>
    <dbReference type="NCBI Taxonomy" id="1695997"/>
    <lineage>
        <taxon>Bacteria</taxon>
        <taxon>Pseudomonadati</taxon>
        <taxon>Pseudomonadota</taxon>
        <taxon>Alphaproteobacteria</taxon>
        <taxon>Rhodobacterales</taxon>
        <taxon>Paracoccaceae</taxon>
        <taxon>Pseudoprimorskyibacter</taxon>
    </lineage>
</organism>
<keyword evidence="1" id="KW-0472">Membrane</keyword>
<keyword evidence="1" id="KW-1133">Transmembrane helix</keyword>
<dbReference type="Proteomes" id="UP000244904">
    <property type="component" value="Unassembled WGS sequence"/>
</dbReference>
<proteinExistence type="predicted"/>
<feature type="transmembrane region" description="Helical" evidence="1">
    <location>
        <begin position="136"/>
        <end position="157"/>
    </location>
</feature>
<name>A0A2R8B189_9RHOB</name>
<keyword evidence="1" id="KW-0812">Transmembrane</keyword>
<sequence>MVLIVSHILLCWHSVRSNSKIMFLLAILSGLLLILAGGEVESLALAASRALYLPALLTVMAILRVAATRSKIVSTAAHFLVTQSPSRRFALLASGSHIFGILLNLGGIQLLLTIALSQRNRLAPTHDIGEVQGQRITNAVLRGFGATILWSPMGLAINMLIPMMPSIDYISYLPYGLGLTVIFFVLGWIFDRLENTVHPTFVPPTHEGAGLAMVALLGLVLSITGLSAVSEALIGIPLRAAILIVIPLVAVLWVLLTERQPFSNSLTSLAREGFKALPDSTSEICLIGASAFLGFTVVEILPVDHLRKLFESVSISPGAVGCIVILLMTAAGQLGLSPMVSALVCTGAIISSGIDVPDLILMIAVMCGWSGTMLISPFASPLAIAVALTGKPAHEVGLKWNGSFVVCYYLVIMIVLLIAGAMT</sequence>
<evidence type="ECO:0000256" key="1">
    <source>
        <dbReference type="SAM" id="Phobius"/>
    </source>
</evidence>
<dbReference type="OrthoDB" id="7832851at2"/>
<feature type="transmembrane region" description="Helical" evidence="1">
    <location>
        <begin position="21"/>
        <end position="38"/>
    </location>
</feature>
<evidence type="ECO:0000313" key="2">
    <source>
        <dbReference type="EMBL" id="SPF82040.1"/>
    </source>
</evidence>